<dbReference type="InterPro" id="IPR012334">
    <property type="entry name" value="Pectin_lyas_fold"/>
</dbReference>
<keyword evidence="2" id="KW-1185">Reference proteome</keyword>
<dbReference type="InterPro" id="IPR011050">
    <property type="entry name" value="Pectin_lyase_fold/virulence"/>
</dbReference>
<comment type="caution">
    <text evidence="1">The sequence shown here is derived from an EMBL/GenBank/DDBJ whole genome shotgun (WGS) entry which is preliminary data.</text>
</comment>
<organism evidence="1 2">
    <name type="scientific">Brevibacillus fortis</name>
    <dbReference type="NCBI Taxonomy" id="2126352"/>
    <lineage>
        <taxon>Bacteria</taxon>
        <taxon>Bacillati</taxon>
        <taxon>Bacillota</taxon>
        <taxon>Bacilli</taxon>
        <taxon>Bacillales</taxon>
        <taxon>Paenibacillaceae</taxon>
        <taxon>Brevibacillus</taxon>
    </lineage>
</organism>
<dbReference type="RefSeq" id="WP_106839832.1">
    <property type="nucleotide sequence ID" value="NZ_JBCNIW010000013.1"/>
</dbReference>
<dbReference type="Proteomes" id="UP000240419">
    <property type="component" value="Unassembled WGS sequence"/>
</dbReference>
<sequence length="446" mass="48428">MKSMKWEQVKNWPWKRILVGTAFISSIAASTSFGTYAYFTSQEQSNATFAAGKLQISLGESMAKFQAADDQPFLPGVRMEKTLRVENESDVPVKYALLAEKATGDDVVYNQLVAEIRRGSDGELLYHGRISTLTQANVVIPELEKGGRDELNYTVYLPESTGNEVQEKSAEVNFGFLATQQENGDYFAQGGPVMTFTPADLSGSALLSTMQLAKRVEKEESAKDADSVGQKRMTFILAEGSYDLSGLDLPKNITWKAAPGQEGKVVINANELEVSHASFEGIRFDGSGTGILVGSNVSFRNCTFDGGLDVAIRTQSGGEKAEAQTETDSQTETGNYLEGLTVKDSVFEGPAQAIVLDQAIRAVLLANNTFNGGDHAVVIENTEATQVQIVNNDFTKVNKYAVESNGVRVGDGIDGFKEIAQEGNTTPKLALHLQKADMYLENNKYE</sequence>
<proteinExistence type="predicted"/>
<dbReference type="SUPFAM" id="SSF51126">
    <property type="entry name" value="Pectin lyase-like"/>
    <property type="match status" value="1"/>
</dbReference>
<gene>
    <name evidence="1" type="ORF">C7R93_16475</name>
</gene>
<evidence type="ECO:0000313" key="2">
    <source>
        <dbReference type="Proteomes" id="UP000240419"/>
    </source>
</evidence>
<dbReference type="AlphaFoldDB" id="A0A2P7V537"/>
<dbReference type="InterPro" id="IPR006626">
    <property type="entry name" value="PbH1"/>
</dbReference>
<dbReference type="InterPro" id="IPR022121">
    <property type="entry name" value="Peptidase_M73_camelysin"/>
</dbReference>
<evidence type="ECO:0000313" key="1">
    <source>
        <dbReference type="EMBL" id="PSJ94309.1"/>
    </source>
</evidence>
<dbReference type="Pfam" id="PF12389">
    <property type="entry name" value="Peptidase_M73"/>
    <property type="match status" value="1"/>
</dbReference>
<dbReference type="Gene3D" id="2.160.20.10">
    <property type="entry name" value="Single-stranded right-handed beta-helix, Pectin lyase-like"/>
    <property type="match status" value="1"/>
</dbReference>
<dbReference type="SMART" id="SM00710">
    <property type="entry name" value="PbH1"/>
    <property type="match status" value="4"/>
</dbReference>
<accession>A0A2P7V537</accession>
<protein>
    <submittedName>
        <fullName evidence="1">Uncharacterized protein</fullName>
    </submittedName>
</protein>
<dbReference type="OrthoDB" id="2462512at2"/>
<reference evidence="1 2" key="1">
    <citation type="submission" date="2018-03" db="EMBL/GenBank/DDBJ databases">
        <title>Brevisbacillus phylogenomics.</title>
        <authorList>
            <person name="Dunlap C."/>
        </authorList>
    </citation>
    <scope>NUCLEOTIDE SEQUENCE [LARGE SCALE GENOMIC DNA]</scope>
    <source>
        <strain evidence="1 2">NRRL NRS-1210</strain>
    </source>
</reference>
<name>A0A2P7V537_9BACL</name>
<dbReference type="NCBIfam" id="TIGR04088">
    <property type="entry name" value="cognate_SipW"/>
    <property type="match status" value="1"/>
</dbReference>
<dbReference type="InterPro" id="IPR023833">
    <property type="entry name" value="Signal_pept_SipW-depend-type"/>
</dbReference>
<dbReference type="EMBL" id="PXZM01000024">
    <property type="protein sequence ID" value="PSJ94309.1"/>
    <property type="molecule type" value="Genomic_DNA"/>
</dbReference>